<evidence type="ECO:0000256" key="5">
    <source>
        <dbReference type="ARBA" id="ARBA00022723"/>
    </source>
</evidence>
<dbReference type="SUPFAM" id="SSF111331">
    <property type="entry name" value="NAD kinase/diacylglycerol kinase-like"/>
    <property type="match status" value="1"/>
</dbReference>
<keyword evidence="12" id="KW-1208">Phospholipid metabolism</keyword>
<dbReference type="InterPro" id="IPR001206">
    <property type="entry name" value="Diacylglycerol_kinase_cat_dom"/>
</dbReference>
<dbReference type="PANTHER" id="PTHR12358:SF106">
    <property type="entry name" value="LIPID KINASE YEGS"/>
    <property type="match status" value="1"/>
</dbReference>
<dbReference type="EMBL" id="JABBPN010000001">
    <property type="protein sequence ID" value="NMO94365.1"/>
    <property type="molecule type" value="Genomic_DNA"/>
</dbReference>
<dbReference type="InterPro" id="IPR016064">
    <property type="entry name" value="NAD/diacylglycerol_kinase_sf"/>
</dbReference>
<dbReference type="Proteomes" id="UP000565468">
    <property type="component" value="Unassembled WGS sequence"/>
</dbReference>
<dbReference type="PROSITE" id="PS50146">
    <property type="entry name" value="DAGK"/>
    <property type="match status" value="1"/>
</dbReference>
<evidence type="ECO:0000256" key="6">
    <source>
        <dbReference type="ARBA" id="ARBA00022741"/>
    </source>
</evidence>
<evidence type="ECO:0000256" key="9">
    <source>
        <dbReference type="ARBA" id="ARBA00022842"/>
    </source>
</evidence>
<sequence>MKQAMIIINPSSGKEEALKHVQTVEALLLDQGFDVIIKETAKELDATHFCIAACDDCFDLVVSIGGDGTLHETINGIIDRDHRPKLGIVPLGTVNDFARALHIPLDPEEAIQTLASTNVRKVDLGRLNDQLFVNVVAAGSLAESLSAVTSEDKSRFGSFAYIKEGLKELVGNHSIPMTIAYDDQVWEGESPLFLAALTNSVGGFEKLAPEASVDDGLLHCFIVKDLGLFNTVTASISLLFGSLKNHKDVIYFTAKKVTVTSPEPVKTNVDGEEGPPLPIEMNIMSRLVEVIVPEEEISSE</sequence>
<feature type="domain" description="DAGKc" evidence="13">
    <location>
        <begin position="1"/>
        <end position="131"/>
    </location>
</feature>
<keyword evidence="9" id="KW-0460">Magnesium</keyword>
<dbReference type="PANTHER" id="PTHR12358">
    <property type="entry name" value="SPHINGOSINE KINASE"/>
    <property type="match status" value="1"/>
</dbReference>
<evidence type="ECO:0000256" key="3">
    <source>
        <dbReference type="ARBA" id="ARBA00022516"/>
    </source>
</evidence>
<dbReference type="GO" id="GO:0004143">
    <property type="term" value="F:ATP-dependent diacylglycerol kinase activity"/>
    <property type="evidence" value="ECO:0007669"/>
    <property type="project" value="TreeGrafter"/>
</dbReference>
<accession>A0A848M0S1</accession>
<comment type="caution">
    <text evidence="14">The sequence shown here is derived from an EMBL/GenBank/DDBJ whole genome shotgun (WGS) entry which is preliminary data.</text>
</comment>
<evidence type="ECO:0000259" key="13">
    <source>
        <dbReference type="PROSITE" id="PS50146"/>
    </source>
</evidence>
<protein>
    <submittedName>
        <fullName evidence="14">Diacylglycerol kinase family lipid kinase</fullName>
    </submittedName>
</protein>
<dbReference type="AlphaFoldDB" id="A0A848M0S1"/>
<dbReference type="Pfam" id="PF00781">
    <property type="entry name" value="DAGK_cat"/>
    <property type="match status" value="1"/>
</dbReference>
<dbReference type="Gene3D" id="2.60.200.40">
    <property type="match status" value="1"/>
</dbReference>
<evidence type="ECO:0000256" key="10">
    <source>
        <dbReference type="ARBA" id="ARBA00023098"/>
    </source>
</evidence>
<dbReference type="GO" id="GO:0005886">
    <property type="term" value="C:plasma membrane"/>
    <property type="evidence" value="ECO:0007669"/>
    <property type="project" value="TreeGrafter"/>
</dbReference>
<keyword evidence="4" id="KW-0808">Transferase</keyword>
<evidence type="ECO:0000256" key="2">
    <source>
        <dbReference type="ARBA" id="ARBA00005983"/>
    </source>
</evidence>
<dbReference type="GO" id="GO:0008654">
    <property type="term" value="P:phospholipid biosynthetic process"/>
    <property type="evidence" value="ECO:0007669"/>
    <property type="project" value="UniProtKB-KW"/>
</dbReference>
<evidence type="ECO:0000256" key="1">
    <source>
        <dbReference type="ARBA" id="ARBA00001946"/>
    </source>
</evidence>
<dbReference type="InterPro" id="IPR017438">
    <property type="entry name" value="ATP-NAD_kinase_N"/>
</dbReference>
<evidence type="ECO:0000256" key="7">
    <source>
        <dbReference type="ARBA" id="ARBA00022777"/>
    </source>
</evidence>
<evidence type="ECO:0000256" key="11">
    <source>
        <dbReference type="ARBA" id="ARBA00023209"/>
    </source>
</evidence>
<name>A0A848M0S1_PAELE</name>
<gene>
    <name evidence="14" type="ORF">HII30_01015</name>
</gene>
<dbReference type="GO" id="GO:0005524">
    <property type="term" value="F:ATP binding"/>
    <property type="evidence" value="ECO:0007669"/>
    <property type="project" value="UniProtKB-KW"/>
</dbReference>
<keyword evidence="15" id="KW-1185">Reference proteome</keyword>
<comment type="cofactor">
    <cofactor evidence="1">
        <name>Mg(2+)</name>
        <dbReference type="ChEBI" id="CHEBI:18420"/>
    </cofactor>
</comment>
<keyword evidence="10" id="KW-0443">Lipid metabolism</keyword>
<keyword evidence="3" id="KW-0444">Lipid biosynthesis</keyword>
<evidence type="ECO:0000256" key="8">
    <source>
        <dbReference type="ARBA" id="ARBA00022840"/>
    </source>
</evidence>
<evidence type="ECO:0000256" key="4">
    <source>
        <dbReference type="ARBA" id="ARBA00022679"/>
    </source>
</evidence>
<dbReference type="GO" id="GO:0046872">
    <property type="term" value="F:metal ion binding"/>
    <property type="evidence" value="ECO:0007669"/>
    <property type="project" value="UniProtKB-KW"/>
</dbReference>
<dbReference type="InterPro" id="IPR005218">
    <property type="entry name" value="Diacylglycerol/lipid_kinase"/>
</dbReference>
<dbReference type="RefSeq" id="WP_169503062.1">
    <property type="nucleotide sequence ID" value="NZ_JABBPN010000001.1"/>
</dbReference>
<evidence type="ECO:0000256" key="12">
    <source>
        <dbReference type="ARBA" id="ARBA00023264"/>
    </source>
</evidence>
<dbReference type="SMART" id="SM00046">
    <property type="entry name" value="DAGKc"/>
    <property type="match status" value="1"/>
</dbReference>
<dbReference type="Pfam" id="PF19279">
    <property type="entry name" value="YegS_C"/>
    <property type="match status" value="1"/>
</dbReference>
<keyword evidence="6" id="KW-0547">Nucleotide-binding</keyword>
<evidence type="ECO:0000313" key="14">
    <source>
        <dbReference type="EMBL" id="NMO94365.1"/>
    </source>
</evidence>
<keyword evidence="5" id="KW-0479">Metal-binding</keyword>
<keyword evidence="7 14" id="KW-0418">Kinase</keyword>
<reference evidence="14 15" key="1">
    <citation type="submission" date="2020-04" db="EMBL/GenBank/DDBJ databases">
        <title>Paenibacillus algicola sp. nov., a novel marine bacterium producing alginate lyase.</title>
        <authorList>
            <person name="Huang H."/>
        </authorList>
    </citation>
    <scope>NUCLEOTIDE SEQUENCE [LARGE SCALE GENOMIC DNA]</scope>
    <source>
        <strain evidence="14 15">L7-75</strain>
    </source>
</reference>
<dbReference type="InterPro" id="IPR045540">
    <property type="entry name" value="YegS/DAGK_C"/>
</dbReference>
<comment type="similarity">
    <text evidence="2">Belongs to the diacylglycerol/lipid kinase family.</text>
</comment>
<evidence type="ECO:0000313" key="15">
    <source>
        <dbReference type="Proteomes" id="UP000565468"/>
    </source>
</evidence>
<dbReference type="InterPro" id="IPR050187">
    <property type="entry name" value="Lipid_Phosphate_FormReg"/>
</dbReference>
<organism evidence="14 15">
    <name type="scientific">Paenibacillus lemnae</name>
    <dbReference type="NCBI Taxonomy" id="1330551"/>
    <lineage>
        <taxon>Bacteria</taxon>
        <taxon>Bacillati</taxon>
        <taxon>Bacillota</taxon>
        <taxon>Bacilli</taxon>
        <taxon>Bacillales</taxon>
        <taxon>Paenibacillaceae</taxon>
        <taxon>Paenibacillus</taxon>
    </lineage>
</organism>
<keyword evidence="8" id="KW-0067">ATP-binding</keyword>
<dbReference type="Gene3D" id="3.40.50.10330">
    <property type="entry name" value="Probable inorganic polyphosphate/atp-NAD kinase, domain 1"/>
    <property type="match status" value="1"/>
</dbReference>
<proteinExistence type="inferred from homology"/>
<dbReference type="NCBIfam" id="TIGR00147">
    <property type="entry name" value="YegS/Rv2252/BmrU family lipid kinase"/>
    <property type="match status" value="1"/>
</dbReference>
<keyword evidence="11" id="KW-0594">Phospholipid biosynthesis</keyword>